<dbReference type="InterPro" id="IPR038709">
    <property type="entry name" value="RpoN_core-bd_sf"/>
</dbReference>
<keyword evidence="5" id="KW-0805">Transcription regulation</keyword>
<dbReference type="PROSITE" id="PS50044">
    <property type="entry name" value="SIGMA54_3"/>
    <property type="match status" value="1"/>
</dbReference>
<dbReference type="GO" id="GO:0006352">
    <property type="term" value="P:DNA-templated transcription initiation"/>
    <property type="evidence" value="ECO:0007669"/>
    <property type="project" value="InterPro"/>
</dbReference>
<dbReference type="Pfam" id="PF04963">
    <property type="entry name" value="Sigma54_CBD"/>
    <property type="match status" value="1"/>
</dbReference>
<evidence type="ECO:0000259" key="11">
    <source>
        <dbReference type="Pfam" id="PF04963"/>
    </source>
</evidence>
<evidence type="ECO:0000256" key="5">
    <source>
        <dbReference type="ARBA" id="ARBA00023015"/>
    </source>
</evidence>
<sequence length="488" mass="55883">MALHQTLVQGTVQQMILTPKMQQAIEILQLSTLELEKYIQQQLTENFLLEEEPTQTQEVELPSEIPSFTSHTAAPAESMDEERERQDKESARDVDKELETLMASYNDYYYEGRDLSFSDEDGKRGFIENTAAEAESMHTNLLRQLSLSTNNPTDYKIGEWIISEIDSRGYFSATVEAGAEKLGAPPEEIERVLKIIHTFTPVGIGARNLRECLLIQIAASHPDKPMLKKIVEDHLEQLAKKQFPKIAQALKISVQEVQDLAAIISSLEPLPGRSFGNREVIYIVPDVVVKKVDNDYVVYINDDGMPKLRISSFYRKLLKGYTDNPETKEYVRDKLRAAQWLVKNIQQRKETIQKVAENIVQVQRDFFDRGVAHLKPLTLKEIAERIGMHESTVSRVTTNKYMESPRGIFELKYFFSSGIEGSDGESTSSTSVKEMIRQLIENENKRKPLSDQKITELLNRRGLNIARRTAAKYREELGILSSKYRREY</sequence>
<dbReference type="InterPro" id="IPR007046">
    <property type="entry name" value="RNA_pol_sigma_54_core-bd"/>
</dbReference>
<proteinExistence type="inferred from homology"/>
<evidence type="ECO:0000256" key="2">
    <source>
        <dbReference type="ARBA" id="ARBA00022478"/>
    </source>
</evidence>
<protein>
    <submittedName>
        <fullName evidence="12">RNA polymerase sigma-54 factor</fullName>
    </submittedName>
</protein>
<evidence type="ECO:0000256" key="4">
    <source>
        <dbReference type="ARBA" id="ARBA00022695"/>
    </source>
</evidence>
<feature type="domain" description="RNA polymerase sigma factor 54 core-binding" evidence="11">
    <location>
        <begin position="127"/>
        <end position="314"/>
    </location>
</feature>
<dbReference type="EMBL" id="QZKU01000031">
    <property type="protein sequence ID" value="RJP24739.1"/>
    <property type="molecule type" value="Genomic_DNA"/>
</dbReference>
<dbReference type="GO" id="GO:0016779">
    <property type="term" value="F:nucleotidyltransferase activity"/>
    <property type="evidence" value="ECO:0007669"/>
    <property type="project" value="UniProtKB-KW"/>
</dbReference>
<evidence type="ECO:0000259" key="10">
    <source>
        <dbReference type="Pfam" id="PF04552"/>
    </source>
</evidence>
<comment type="similarity">
    <text evidence="1">Belongs to the sigma-54 factor family.</text>
</comment>
<dbReference type="PRINTS" id="PR00045">
    <property type="entry name" value="SIGMA54FCT"/>
</dbReference>
<dbReference type="Pfam" id="PF00309">
    <property type="entry name" value="Sigma54_AID"/>
    <property type="match status" value="1"/>
</dbReference>
<dbReference type="Proteomes" id="UP000265882">
    <property type="component" value="Unassembled WGS sequence"/>
</dbReference>
<keyword evidence="8" id="KW-0804">Transcription</keyword>
<dbReference type="GO" id="GO:0016987">
    <property type="term" value="F:sigma factor activity"/>
    <property type="evidence" value="ECO:0007669"/>
    <property type="project" value="UniProtKB-KW"/>
</dbReference>
<dbReference type="PANTHER" id="PTHR32248:SF4">
    <property type="entry name" value="RNA POLYMERASE SIGMA-54 FACTOR"/>
    <property type="match status" value="1"/>
</dbReference>
<evidence type="ECO:0000256" key="6">
    <source>
        <dbReference type="ARBA" id="ARBA00023082"/>
    </source>
</evidence>
<gene>
    <name evidence="12" type="primary">rpoN</name>
    <name evidence="12" type="ORF">C4520_03405</name>
</gene>
<keyword evidence="7" id="KW-0238">DNA-binding</keyword>
<dbReference type="Gene3D" id="1.10.10.1330">
    <property type="entry name" value="RNA polymerase sigma-54 factor, core-binding domain"/>
    <property type="match status" value="1"/>
</dbReference>
<feature type="domain" description="RNA polymerase sigma factor 54 DNA-binding" evidence="10">
    <location>
        <begin position="329"/>
        <end position="486"/>
    </location>
</feature>
<dbReference type="GO" id="GO:0000428">
    <property type="term" value="C:DNA-directed RNA polymerase complex"/>
    <property type="evidence" value="ECO:0007669"/>
    <property type="project" value="UniProtKB-KW"/>
</dbReference>
<accession>A0A3A4P0S9</accession>
<feature type="compositionally biased region" description="Basic and acidic residues" evidence="9">
    <location>
        <begin position="82"/>
        <end position="93"/>
    </location>
</feature>
<dbReference type="PIRSF" id="PIRSF000774">
    <property type="entry name" value="RpoN"/>
    <property type="match status" value="1"/>
</dbReference>
<evidence type="ECO:0000313" key="12">
    <source>
        <dbReference type="EMBL" id="RJP24739.1"/>
    </source>
</evidence>
<keyword evidence="4" id="KW-0548">Nucleotidyltransferase</keyword>
<evidence type="ECO:0000256" key="1">
    <source>
        <dbReference type="ARBA" id="ARBA00008798"/>
    </source>
</evidence>
<dbReference type="Gene3D" id="1.10.10.60">
    <property type="entry name" value="Homeodomain-like"/>
    <property type="match status" value="1"/>
</dbReference>
<comment type="caution">
    <text evidence="12">The sequence shown here is derived from an EMBL/GenBank/DDBJ whole genome shotgun (WGS) entry which is preliminary data.</text>
</comment>
<evidence type="ECO:0000313" key="13">
    <source>
        <dbReference type="Proteomes" id="UP000265882"/>
    </source>
</evidence>
<dbReference type="NCBIfam" id="NF009118">
    <property type="entry name" value="PRK12469.1"/>
    <property type="match status" value="1"/>
</dbReference>
<evidence type="ECO:0000256" key="9">
    <source>
        <dbReference type="SAM" id="MobiDB-lite"/>
    </source>
</evidence>
<name>A0A3A4P0S9_ABYX5</name>
<dbReference type="GO" id="GO:0003677">
    <property type="term" value="F:DNA binding"/>
    <property type="evidence" value="ECO:0007669"/>
    <property type="project" value="UniProtKB-KW"/>
</dbReference>
<dbReference type="GO" id="GO:0001216">
    <property type="term" value="F:DNA-binding transcription activator activity"/>
    <property type="evidence" value="ECO:0007669"/>
    <property type="project" value="InterPro"/>
</dbReference>
<dbReference type="InterPro" id="IPR000394">
    <property type="entry name" value="RNA_pol_sigma_54"/>
</dbReference>
<keyword evidence="6" id="KW-0731">Sigma factor</keyword>
<dbReference type="Pfam" id="PF04552">
    <property type="entry name" value="Sigma54_DBD"/>
    <property type="match status" value="1"/>
</dbReference>
<dbReference type="InterPro" id="IPR007634">
    <property type="entry name" value="RNA_pol_sigma_54_DNA-bd"/>
</dbReference>
<evidence type="ECO:0000256" key="8">
    <source>
        <dbReference type="ARBA" id="ARBA00023163"/>
    </source>
</evidence>
<dbReference type="NCBIfam" id="TIGR02395">
    <property type="entry name" value="rpoN_sigma"/>
    <property type="match status" value="1"/>
</dbReference>
<evidence type="ECO:0000256" key="7">
    <source>
        <dbReference type="ARBA" id="ARBA00023125"/>
    </source>
</evidence>
<reference evidence="12 13" key="1">
    <citation type="journal article" date="2017" name="ISME J.">
        <title>Energy and carbon metabolisms in a deep terrestrial subsurface fluid microbial community.</title>
        <authorList>
            <person name="Momper L."/>
            <person name="Jungbluth S.P."/>
            <person name="Lee M.D."/>
            <person name="Amend J.P."/>
        </authorList>
    </citation>
    <scope>NUCLEOTIDE SEQUENCE [LARGE SCALE GENOMIC DNA]</scope>
    <source>
        <strain evidence="12">SURF_5</strain>
    </source>
</reference>
<organism evidence="12 13">
    <name type="scientific">Abyssobacteria bacterium (strain SURF_5)</name>
    <dbReference type="NCBI Taxonomy" id="2093360"/>
    <lineage>
        <taxon>Bacteria</taxon>
        <taxon>Pseudomonadati</taxon>
        <taxon>Candidatus Hydrogenedentota</taxon>
        <taxon>Candidatus Abyssobacteria</taxon>
    </lineage>
</organism>
<dbReference type="AlphaFoldDB" id="A0A3A4P0S9"/>
<feature type="region of interest" description="Disordered" evidence="9">
    <location>
        <begin position="52"/>
        <end position="93"/>
    </location>
</feature>
<dbReference type="PANTHER" id="PTHR32248">
    <property type="entry name" value="RNA POLYMERASE SIGMA-54 FACTOR"/>
    <property type="match status" value="1"/>
</dbReference>
<evidence type="ECO:0000256" key="3">
    <source>
        <dbReference type="ARBA" id="ARBA00022679"/>
    </source>
</evidence>
<dbReference type="PROSITE" id="PS00717">
    <property type="entry name" value="SIGMA54_1"/>
    <property type="match status" value="1"/>
</dbReference>
<keyword evidence="2" id="KW-0240">DNA-directed RNA polymerase</keyword>
<keyword evidence="3" id="KW-0808">Transferase</keyword>